<dbReference type="GO" id="GO:0005524">
    <property type="term" value="F:ATP binding"/>
    <property type="evidence" value="ECO:0007669"/>
    <property type="project" value="UniProtKB-KW"/>
</dbReference>
<keyword evidence="7" id="KW-1185">Reference proteome</keyword>
<evidence type="ECO:0000313" key="7">
    <source>
        <dbReference type="Proteomes" id="UP000236214"/>
    </source>
</evidence>
<name>A0A2H6CNZ9_TETHA</name>
<evidence type="ECO:0000256" key="4">
    <source>
        <dbReference type="ARBA" id="ARBA00022840"/>
    </source>
</evidence>
<dbReference type="RefSeq" id="WP_061840337.1">
    <property type="nucleotide sequence ID" value="NZ_BDEB01000119.1"/>
</dbReference>
<keyword evidence="2" id="KW-0813">Transport</keyword>
<evidence type="ECO:0000259" key="5">
    <source>
        <dbReference type="PROSITE" id="PS50893"/>
    </source>
</evidence>
<dbReference type="InterPro" id="IPR050153">
    <property type="entry name" value="Metal_Ion_Import_ABC"/>
</dbReference>
<dbReference type="GeneID" id="64053305"/>
<dbReference type="PROSITE" id="PS00211">
    <property type="entry name" value="ABC_TRANSPORTER_1"/>
    <property type="match status" value="1"/>
</dbReference>
<dbReference type="AlphaFoldDB" id="A0A2H6CNZ9"/>
<evidence type="ECO:0000313" key="6">
    <source>
        <dbReference type="EMBL" id="GBD69014.1"/>
    </source>
</evidence>
<dbReference type="EMBL" id="BDEC01000089">
    <property type="protein sequence ID" value="GBD69014.1"/>
    <property type="molecule type" value="Genomic_DNA"/>
</dbReference>
<dbReference type="InterPro" id="IPR003593">
    <property type="entry name" value="AAA+_ATPase"/>
</dbReference>
<evidence type="ECO:0000256" key="3">
    <source>
        <dbReference type="ARBA" id="ARBA00022741"/>
    </source>
</evidence>
<dbReference type="SUPFAM" id="SSF52540">
    <property type="entry name" value="P-loop containing nucleoside triphosphate hydrolases"/>
    <property type="match status" value="1"/>
</dbReference>
<proteinExistence type="inferred from homology"/>
<dbReference type="FunFam" id="3.40.50.300:FF:000134">
    <property type="entry name" value="Iron-enterobactin ABC transporter ATP-binding protein"/>
    <property type="match status" value="1"/>
</dbReference>
<evidence type="ECO:0000256" key="2">
    <source>
        <dbReference type="ARBA" id="ARBA00022448"/>
    </source>
</evidence>
<dbReference type="PANTHER" id="PTHR42734:SF5">
    <property type="entry name" value="IRON TRANSPORT SYSTEM ATP-BINDING PROTEIN HI_0361-RELATED"/>
    <property type="match status" value="1"/>
</dbReference>
<dbReference type="CDD" id="cd03235">
    <property type="entry name" value="ABC_Metallic_Cations"/>
    <property type="match status" value="1"/>
</dbReference>
<feature type="domain" description="ABC transporter" evidence="5">
    <location>
        <begin position="2"/>
        <end position="234"/>
    </location>
</feature>
<sequence length="243" mass="27440">MIAFDKISASYDGVHQAVEDVTFTIDQPAIIGIIGPNGAGKSTFIKAALQLIEGTGTTTVDGEPLQKRQKEVAYVEQKSDIDYTFPITVRECVSLGLYPDKRFFERITNEDWKKVDRALSLVKMEDFKNRQISELSGGQFQRILIARTFVQDATFIFLDEPFVGIDATSEQIIMDLLNDFKTRGKEIFIVHHDLSKVERYFDELVILNKTLIAQGPTEEVFTEKNLKQAFGDTIFVRGGQSND</sequence>
<comment type="caution">
    <text evidence="6">The sequence shown here is derived from an EMBL/GenBank/DDBJ whole genome shotgun (WGS) entry which is preliminary data.</text>
</comment>
<evidence type="ECO:0000256" key="1">
    <source>
        <dbReference type="ARBA" id="ARBA00005417"/>
    </source>
</evidence>
<dbReference type="Pfam" id="PF00005">
    <property type="entry name" value="ABC_tran"/>
    <property type="match status" value="1"/>
</dbReference>
<dbReference type="InterPro" id="IPR003439">
    <property type="entry name" value="ABC_transporter-like_ATP-bd"/>
</dbReference>
<keyword evidence="4 6" id="KW-0067">ATP-binding</keyword>
<dbReference type="Proteomes" id="UP000236214">
    <property type="component" value="Unassembled WGS sequence"/>
</dbReference>
<gene>
    <name evidence="6" type="ORF">TEHN7118_1820</name>
</gene>
<reference evidence="6 7" key="1">
    <citation type="submission" date="2016-05" db="EMBL/GenBank/DDBJ databases">
        <title>Whole genome sequencing of Tetragenococcus halophilus subsp. halophilus NISL 7118.</title>
        <authorList>
            <person name="Shiwa Y."/>
            <person name="Nishimura I."/>
            <person name="Yoshikawa H."/>
            <person name="Koyama Y."/>
            <person name="Oguma T."/>
        </authorList>
    </citation>
    <scope>NUCLEOTIDE SEQUENCE [LARGE SCALE GENOMIC DNA]</scope>
    <source>
        <strain evidence="6 7">NISL 7118</strain>
    </source>
</reference>
<dbReference type="PROSITE" id="PS50893">
    <property type="entry name" value="ABC_TRANSPORTER_2"/>
    <property type="match status" value="1"/>
</dbReference>
<dbReference type="InterPro" id="IPR017871">
    <property type="entry name" value="ABC_transporter-like_CS"/>
</dbReference>
<keyword evidence="3" id="KW-0547">Nucleotide-binding</keyword>
<dbReference type="GO" id="GO:0016887">
    <property type="term" value="F:ATP hydrolysis activity"/>
    <property type="evidence" value="ECO:0007669"/>
    <property type="project" value="InterPro"/>
</dbReference>
<organism evidence="6 7">
    <name type="scientific">Tetragenococcus halophilus subsp. halophilus</name>
    <dbReference type="NCBI Taxonomy" id="1513897"/>
    <lineage>
        <taxon>Bacteria</taxon>
        <taxon>Bacillati</taxon>
        <taxon>Bacillota</taxon>
        <taxon>Bacilli</taxon>
        <taxon>Lactobacillales</taxon>
        <taxon>Enterococcaceae</taxon>
        <taxon>Tetragenococcus</taxon>
    </lineage>
</organism>
<dbReference type="Gene3D" id="3.40.50.300">
    <property type="entry name" value="P-loop containing nucleotide triphosphate hydrolases"/>
    <property type="match status" value="1"/>
</dbReference>
<dbReference type="SMART" id="SM00382">
    <property type="entry name" value="AAA"/>
    <property type="match status" value="1"/>
</dbReference>
<protein>
    <submittedName>
        <fullName evidence="6">Putative manganese ABC transporter ATP-binding protein</fullName>
    </submittedName>
</protein>
<dbReference type="PANTHER" id="PTHR42734">
    <property type="entry name" value="METAL TRANSPORT SYSTEM ATP-BINDING PROTEIN TM_0124-RELATED"/>
    <property type="match status" value="1"/>
</dbReference>
<accession>A0A2H6CNZ9</accession>
<dbReference type="InterPro" id="IPR027417">
    <property type="entry name" value="P-loop_NTPase"/>
</dbReference>
<comment type="similarity">
    <text evidence="1">Belongs to the ABC transporter superfamily.</text>
</comment>